<dbReference type="InterPro" id="IPR049470">
    <property type="entry name" value="TRM61_C"/>
</dbReference>
<dbReference type="AlphaFoldDB" id="A0A5S9ILB7"/>
<dbReference type="PANTHER" id="PTHR12133">
    <property type="entry name" value="TRNA (ADENINE(58)-N(1))-METHYLTRANSFERASE"/>
    <property type="match status" value="1"/>
</dbReference>
<accession>A0A5S9ILB7</accession>
<comment type="similarity">
    <text evidence="5">Belongs to the class I-like SAM-binding methyltransferase superfamily. TRM61 family.</text>
</comment>
<evidence type="ECO:0000313" key="8">
    <source>
        <dbReference type="EMBL" id="BBM83546.1"/>
    </source>
</evidence>
<keyword evidence="3 5" id="KW-0949">S-adenosyl-L-methionine</keyword>
<reference evidence="8 9" key="1">
    <citation type="submission" date="2019-08" db="EMBL/GenBank/DDBJ databases">
        <title>Complete genome sequence of Candidatus Uab amorphum.</title>
        <authorList>
            <person name="Shiratori T."/>
            <person name="Suzuki S."/>
            <person name="Kakizawa Y."/>
            <person name="Ishida K."/>
        </authorList>
    </citation>
    <scope>NUCLEOTIDE SEQUENCE [LARGE SCALE GENOMIC DNA]</scope>
    <source>
        <strain evidence="8 9">SRT547</strain>
    </source>
</reference>
<dbReference type="Pfam" id="PF08704">
    <property type="entry name" value="GCD14"/>
    <property type="match status" value="1"/>
</dbReference>
<dbReference type="Gene3D" id="3.40.50.150">
    <property type="entry name" value="Vaccinia Virus protein VP39"/>
    <property type="match status" value="1"/>
</dbReference>
<dbReference type="CDD" id="cd02440">
    <property type="entry name" value="AdoMet_MTases"/>
    <property type="match status" value="1"/>
</dbReference>
<keyword evidence="4 5" id="KW-0819">tRNA processing</keyword>
<keyword evidence="2 5" id="KW-0808">Transferase</keyword>
<dbReference type="KEGG" id="uam:UABAM_01898"/>
<protein>
    <recommendedName>
        <fullName evidence="5">tRNA (adenine(58)-N(1))-methyltransferase TrmI</fullName>
        <ecNumber evidence="5">2.1.1.220</ecNumber>
    </recommendedName>
</protein>
<keyword evidence="1 5" id="KW-0489">Methyltransferase</keyword>
<evidence type="ECO:0000259" key="7">
    <source>
        <dbReference type="Pfam" id="PF08704"/>
    </source>
</evidence>
<evidence type="ECO:0000256" key="6">
    <source>
        <dbReference type="PIRSR" id="PIRSR017269-1"/>
    </source>
</evidence>
<dbReference type="PANTHER" id="PTHR12133:SF1">
    <property type="entry name" value="TRNA (ADENINE(58)-N(1))-METHYLTRANSFERASE, MITOCHONDRIAL"/>
    <property type="match status" value="1"/>
</dbReference>
<dbReference type="GO" id="GO:0031515">
    <property type="term" value="C:tRNA (m1A) methyltransferase complex"/>
    <property type="evidence" value="ECO:0007669"/>
    <property type="project" value="UniProtKB-UniRule"/>
</dbReference>
<sequence length="246" mass="28052">MIRRILFPKRSYLIRDCRSHFHCAEGSFSPEDLQKESGSQITTTTGNTAYILDADFLDTWECIKRKAQIMISKDLGWIVCNTSIDKTKVVVDAGTGSGGCCCFLAYYAKHVFSYDLRDDHVRLGEKNAHMLGLDNLTIKCHDITKSIPQKNVDVIILDIPQPWDAIELASEALKIGGYVVTYSPSTHQVQETVVSARSLCLWHLKTIELQEREWCVDHNKCRPEYRGLGHTGFLSLFRKYRPYRSS</sequence>
<keyword evidence="9" id="KW-1185">Reference proteome</keyword>
<evidence type="ECO:0000256" key="3">
    <source>
        <dbReference type="ARBA" id="ARBA00022691"/>
    </source>
</evidence>
<gene>
    <name evidence="8" type="ORF">UABAM_01898</name>
</gene>
<dbReference type="SUPFAM" id="SSF53335">
    <property type="entry name" value="S-adenosyl-L-methionine-dependent methyltransferases"/>
    <property type="match status" value="1"/>
</dbReference>
<feature type="binding site" evidence="6">
    <location>
        <position position="158"/>
    </location>
    <ligand>
        <name>S-adenosyl-L-methionine</name>
        <dbReference type="ChEBI" id="CHEBI:59789"/>
    </ligand>
</feature>
<comment type="subunit">
    <text evidence="5">Homotetramer composed of a dimer of dimers.</text>
</comment>
<dbReference type="PROSITE" id="PS51620">
    <property type="entry name" value="SAM_TRM61"/>
    <property type="match status" value="1"/>
</dbReference>
<comment type="function">
    <text evidence="5">Catalyzes the S-adenosyl-L-methionine-dependent formation of N(1)-methyladenine at position 58 (m1A58) in tRNA.</text>
</comment>
<comment type="catalytic activity">
    <reaction evidence="5">
        <text>adenosine(58) in tRNA + S-adenosyl-L-methionine = N(1)-methyladenosine(58) in tRNA + S-adenosyl-L-homocysteine + H(+)</text>
        <dbReference type="Rhea" id="RHEA:43152"/>
        <dbReference type="Rhea" id="RHEA-COMP:10365"/>
        <dbReference type="Rhea" id="RHEA-COMP:10366"/>
        <dbReference type="ChEBI" id="CHEBI:15378"/>
        <dbReference type="ChEBI" id="CHEBI:57856"/>
        <dbReference type="ChEBI" id="CHEBI:59789"/>
        <dbReference type="ChEBI" id="CHEBI:74411"/>
        <dbReference type="ChEBI" id="CHEBI:74491"/>
        <dbReference type="EC" id="2.1.1.220"/>
    </reaction>
</comment>
<name>A0A5S9ILB7_UABAM</name>
<evidence type="ECO:0000256" key="2">
    <source>
        <dbReference type="ARBA" id="ARBA00022679"/>
    </source>
</evidence>
<dbReference type="EC" id="2.1.1.220" evidence="5"/>
<feature type="binding site" evidence="6">
    <location>
        <position position="120"/>
    </location>
    <ligand>
        <name>S-adenosyl-L-methionine</name>
        <dbReference type="ChEBI" id="CHEBI:59789"/>
    </ligand>
</feature>
<evidence type="ECO:0000256" key="5">
    <source>
        <dbReference type="PIRNR" id="PIRNR017269"/>
    </source>
</evidence>
<dbReference type="RefSeq" id="WP_151967742.1">
    <property type="nucleotide sequence ID" value="NZ_AP019860.1"/>
</dbReference>
<feature type="domain" description="tRNA (adenine(58)-N(1))-methyltransferase catalytic subunit TRM61 C-terminal" evidence="7">
    <location>
        <begin position="63"/>
        <end position="220"/>
    </location>
</feature>
<dbReference type="EMBL" id="AP019860">
    <property type="protein sequence ID" value="BBM83546.1"/>
    <property type="molecule type" value="Genomic_DNA"/>
</dbReference>
<feature type="binding site" evidence="6">
    <location>
        <position position="142"/>
    </location>
    <ligand>
        <name>S-adenosyl-L-methionine</name>
        <dbReference type="ChEBI" id="CHEBI:59789"/>
    </ligand>
</feature>
<organism evidence="8 9">
    <name type="scientific">Uabimicrobium amorphum</name>
    <dbReference type="NCBI Taxonomy" id="2596890"/>
    <lineage>
        <taxon>Bacteria</taxon>
        <taxon>Pseudomonadati</taxon>
        <taxon>Planctomycetota</taxon>
        <taxon>Candidatus Uabimicrobiia</taxon>
        <taxon>Candidatus Uabimicrobiales</taxon>
        <taxon>Candidatus Uabimicrobiaceae</taxon>
        <taxon>Candidatus Uabimicrobium</taxon>
    </lineage>
</organism>
<dbReference type="InterPro" id="IPR014816">
    <property type="entry name" value="tRNA_MeTrfase_Gcd14"/>
</dbReference>
<dbReference type="GO" id="GO:0030488">
    <property type="term" value="P:tRNA methylation"/>
    <property type="evidence" value="ECO:0007669"/>
    <property type="project" value="InterPro"/>
</dbReference>
<evidence type="ECO:0000313" key="9">
    <source>
        <dbReference type="Proteomes" id="UP000326354"/>
    </source>
</evidence>
<feature type="binding site" evidence="6">
    <location>
        <position position="115"/>
    </location>
    <ligand>
        <name>S-adenosyl-L-methionine</name>
        <dbReference type="ChEBI" id="CHEBI:59789"/>
    </ligand>
</feature>
<proteinExistence type="inferred from homology"/>
<dbReference type="GO" id="GO:0160107">
    <property type="term" value="F:tRNA (adenine(58)-N1)-methyltransferase activity"/>
    <property type="evidence" value="ECO:0007669"/>
    <property type="project" value="UniProtKB-EC"/>
</dbReference>
<dbReference type="Proteomes" id="UP000326354">
    <property type="component" value="Chromosome"/>
</dbReference>
<evidence type="ECO:0000256" key="1">
    <source>
        <dbReference type="ARBA" id="ARBA00022603"/>
    </source>
</evidence>
<evidence type="ECO:0000256" key="4">
    <source>
        <dbReference type="ARBA" id="ARBA00022694"/>
    </source>
</evidence>
<dbReference type="OrthoDB" id="9781391at2"/>
<dbReference type="InterPro" id="IPR029063">
    <property type="entry name" value="SAM-dependent_MTases_sf"/>
</dbReference>
<dbReference type="PIRSF" id="PIRSF017269">
    <property type="entry name" value="GCD14"/>
    <property type="match status" value="1"/>
</dbReference>